<feature type="chain" id="PRO_5017594206" description="Regulator of microtubule dynamics protein 1" evidence="10">
    <location>
        <begin position="19"/>
        <end position="250"/>
    </location>
</feature>
<evidence type="ECO:0000256" key="10">
    <source>
        <dbReference type="SAM" id="SignalP"/>
    </source>
</evidence>
<reference evidence="11 12" key="1">
    <citation type="submission" date="2018-08" db="EMBL/GenBank/DDBJ databases">
        <title>Chitinophagaceae sp. K23C18032701, a novel bacterium isolated from forest soil.</title>
        <authorList>
            <person name="Wang C."/>
        </authorList>
    </citation>
    <scope>NUCLEOTIDE SEQUENCE [LARGE SCALE GENOMIC DNA]</scope>
    <source>
        <strain evidence="11 12">K23C18032701</strain>
    </source>
</reference>
<comment type="subunit">
    <text evidence="2">Interacts with microtubules.</text>
</comment>
<dbReference type="GO" id="GO:0008017">
    <property type="term" value="F:microtubule binding"/>
    <property type="evidence" value="ECO:0007669"/>
    <property type="project" value="TreeGrafter"/>
</dbReference>
<dbReference type="OrthoDB" id="9813878at2"/>
<evidence type="ECO:0000256" key="9">
    <source>
        <dbReference type="SAM" id="Coils"/>
    </source>
</evidence>
<evidence type="ECO:0000256" key="3">
    <source>
        <dbReference type="ARBA" id="ARBA00022490"/>
    </source>
</evidence>
<comment type="caution">
    <text evidence="11">The sequence shown here is derived from an EMBL/GenBank/DDBJ whole genome shotgun (WGS) entry which is preliminary data.</text>
</comment>
<evidence type="ECO:0000313" key="11">
    <source>
        <dbReference type="EMBL" id="RFM27114.1"/>
    </source>
</evidence>
<sequence length="250" mass="27568">MKLLIVSVLAAMPLFAAAQDVNLLLKEADNLEKQLKDEQALEKYKSVIAADPKNMLAFTKATELSCAIGARQTDKNAKAKYYNDALQLATQEIGFAADSASANYAMALACGKMTEVETENKKTVAYVKQIKQYADKSIAANPNFGKANYVEGKWHFEMINLSWIKKTAVKALYGGLPPAGLDSAIMYFEKCRTLEPYFAANYLDLAKAYQANREPAKALDVLNKLVKLPTRTPDDVALKAEGKKLLEEIQ</sequence>
<evidence type="ECO:0000256" key="8">
    <source>
        <dbReference type="ARBA" id="ARBA00041958"/>
    </source>
</evidence>
<keyword evidence="3" id="KW-0963">Cytoplasm</keyword>
<dbReference type="GO" id="GO:0097431">
    <property type="term" value="C:mitotic spindle pole"/>
    <property type="evidence" value="ECO:0007669"/>
    <property type="project" value="TreeGrafter"/>
</dbReference>
<evidence type="ECO:0000256" key="4">
    <source>
        <dbReference type="ARBA" id="ARBA00022737"/>
    </source>
</evidence>
<feature type="signal peptide" evidence="10">
    <location>
        <begin position="1"/>
        <end position="18"/>
    </location>
</feature>
<feature type="coiled-coil region" evidence="9">
    <location>
        <begin position="14"/>
        <end position="41"/>
    </location>
</feature>
<dbReference type="Proteomes" id="UP000261284">
    <property type="component" value="Unassembled WGS sequence"/>
</dbReference>
<evidence type="ECO:0000256" key="6">
    <source>
        <dbReference type="ARBA" id="ARBA00023212"/>
    </source>
</evidence>
<keyword evidence="12" id="KW-1185">Reference proteome</keyword>
<evidence type="ECO:0000256" key="1">
    <source>
        <dbReference type="ARBA" id="ARBA00004245"/>
    </source>
</evidence>
<dbReference type="Pfam" id="PF21033">
    <property type="entry name" value="RMD1-3"/>
    <property type="match status" value="1"/>
</dbReference>
<evidence type="ECO:0000256" key="2">
    <source>
        <dbReference type="ARBA" id="ARBA00011375"/>
    </source>
</evidence>
<evidence type="ECO:0000256" key="5">
    <source>
        <dbReference type="ARBA" id="ARBA00022803"/>
    </source>
</evidence>
<evidence type="ECO:0000313" key="12">
    <source>
        <dbReference type="Proteomes" id="UP000261284"/>
    </source>
</evidence>
<dbReference type="SUPFAM" id="SSF48452">
    <property type="entry name" value="TPR-like"/>
    <property type="match status" value="1"/>
</dbReference>
<keyword evidence="9" id="KW-0175">Coiled coil</keyword>
<organism evidence="11 12">
    <name type="scientific">Deminuibacter soli</name>
    <dbReference type="NCBI Taxonomy" id="2291815"/>
    <lineage>
        <taxon>Bacteria</taxon>
        <taxon>Pseudomonadati</taxon>
        <taxon>Bacteroidota</taxon>
        <taxon>Chitinophagia</taxon>
        <taxon>Chitinophagales</taxon>
        <taxon>Chitinophagaceae</taxon>
        <taxon>Deminuibacter</taxon>
    </lineage>
</organism>
<dbReference type="EMBL" id="QTJU01000006">
    <property type="protein sequence ID" value="RFM27114.1"/>
    <property type="molecule type" value="Genomic_DNA"/>
</dbReference>
<dbReference type="GO" id="GO:0005876">
    <property type="term" value="C:spindle microtubule"/>
    <property type="evidence" value="ECO:0007669"/>
    <property type="project" value="TreeGrafter"/>
</dbReference>
<gene>
    <name evidence="11" type="ORF">DXN05_16760</name>
</gene>
<dbReference type="Gene3D" id="1.25.40.10">
    <property type="entry name" value="Tetratricopeptide repeat domain"/>
    <property type="match status" value="1"/>
</dbReference>
<dbReference type="GO" id="GO:0005737">
    <property type="term" value="C:cytoplasm"/>
    <property type="evidence" value="ECO:0007669"/>
    <property type="project" value="TreeGrafter"/>
</dbReference>
<keyword evidence="10" id="KW-0732">Signal</keyword>
<keyword evidence="6" id="KW-0206">Cytoskeleton</keyword>
<accession>A0A3E1NGY6</accession>
<protein>
    <recommendedName>
        <fullName evidence="7">Regulator of microtubule dynamics protein 1</fullName>
    </recommendedName>
    <alternativeName>
        <fullName evidence="8">Protein FAM82B</fullName>
    </alternativeName>
</protein>
<dbReference type="RefSeq" id="WP_116848420.1">
    <property type="nucleotide sequence ID" value="NZ_QTJU01000006.1"/>
</dbReference>
<keyword evidence="4" id="KW-0677">Repeat</keyword>
<keyword evidence="5" id="KW-0802">TPR repeat</keyword>
<dbReference type="InterPro" id="IPR011990">
    <property type="entry name" value="TPR-like_helical_dom_sf"/>
</dbReference>
<dbReference type="InterPro" id="IPR049039">
    <property type="entry name" value="RMD1-3_a_helical_rpt"/>
</dbReference>
<dbReference type="PANTHER" id="PTHR16056:SF16">
    <property type="entry name" value="REGULATOR OF MICROTUBULE DYNAMICS PROTEIN 1"/>
    <property type="match status" value="1"/>
</dbReference>
<comment type="subcellular location">
    <subcellularLocation>
        <location evidence="1">Cytoplasm</location>
        <location evidence="1">Cytoskeleton</location>
    </subcellularLocation>
</comment>
<proteinExistence type="predicted"/>
<evidence type="ECO:0000256" key="7">
    <source>
        <dbReference type="ARBA" id="ARBA00039966"/>
    </source>
</evidence>
<dbReference type="PANTHER" id="PTHR16056">
    <property type="entry name" value="REGULATOR OF MICROTUBULE DYNAMICS PROTEIN"/>
    <property type="match status" value="1"/>
</dbReference>
<name>A0A3E1NGY6_9BACT</name>
<dbReference type="AlphaFoldDB" id="A0A3E1NGY6"/>